<dbReference type="CDD" id="cd00033">
    <property type="entry name" value="CCP"/>
    <property type="match status" value="1"/>
</dbReference>
<dbReference type="InterPro" id="IPR000436">
    <property type="entry name" value="Sushi_SCR_CCP_dom"/>
</dbReference>
<keyword evidence="5" id="KW-1185">Reference proteome</keyword>
<sequence length="118" mass="12849">LWSKLPNASFIFPSSLSSVVTCPPPPPIHNGLLEGSVFEWGTSVSYSCLPGYELSFPAILTCVGLGSWRDLPQICLSVCVSQHNKHLHVLKIQVFNSTKRLGETGFNSTKSLCPFLVS</sequence>
<dbReference type="Proteomes" id="UP000694402">
    <property type="component" value="Unassembled WGS sequence"/>
</dbReference>
<evidence type="ECO:0000256" key="1">
    <source>
        <dbReference type="ARBA" id="ARBA00023157"/>
    </source>
</evidence>
<feature type="domain" description="Sushi" evidence="3">
    <location>
        <begin position="20"/>
        <end position="77"/>
    </location>
</feature>
<evidence type="ECO:0000313" key="5">
    <source>
        <dbReference type="Proteomes" id="UP000694402"/>
    </source>
</evidence>
<dbReference type="InterPro" id="IPR035976">
    <property type="entry name" value="Sushi/SCR/CCP_sf"/>
</dbReference>
<evidence type="ECO:0000256" key="2">
    <source>
        <dbReference type="PROSITE-ProRule" id="PRU00302"/>
    </source>
</evidence>
<reference evidence="4" key="3">
    <citation type="submission" date="2025-09" db="UniProtKB">
        <authorList>
            <consortium name="Ensembl"/>
        </authorList>
    </citation>
    <scope>IDENTIFICATION</scope>
</reference>
<organism evidence="4 5">
    <name type="scientific">Oncorhynchus tshawytscha</name>
    <name type="common">Chinook salmon</name>
    <name type="synonym">Salmo tshawytscha</name>
    <dbReference type="NCBI Taxonomy" id="74940"/>
    <lineage>
        <taxon>Eukaryota</taxon>
        <taxon>Metazoa</taxon>
        <taxon>Chordata</taxon>
        <taxon>Craniata</taxon>
        <taxon>Vertebrata</taxon>
        <taxon>Euteleostomi</taxon>
        <taxon>Actinopterygii</taxon>
        <taxon>Neopterygii</taxon>
        <taxon>Teleostei</taxon>
        <taxon>Protacanthopterygii</taxon>
        <taxon>Salmoniformes</taxon>
        <taxon>Salmonidae</taxon>
        <taxon>Salmoninae</taxon>
        <taxon>Oncorhynchus</taxon>
    </lineage>
</organism>
<evidence type="ECO:0000313" key="4">
    <source>
        <dbReference type="Ensembl" id="ENSOTSP00005118059.1"/>
    </source>
</evidence>
<name>A0AAZ3PQG8_ONCTS</name>
<reference evidence="4" key="2">
    <citation type="submission" date="2025-08" db="UniProtKB">
        <authorList>
            <consortium name="Ensembl"/>
        </authorList>
    </citation>
    <scope>IDENTIFICATION</scope>
</reference>
<dbReference type="Pfam" id="PF00084">
    <property type="entry name" value="Sushi"/>
    <property type="match status" value="1"/>
</dbReference>
<proteinExistence type="predicted"/>
<reference evidence="5" key="1">
    <citation type="journal article" date="2018" name="PLoS ONE">
        <title>Chinook salmon (Oncorhynchus tshawytscha) genome and transcriptome.</title>
        <authorList>
            <person name="Christensen K.A."/>
            <person name="Leong J.S."/>
            <person name="Sakhrani D."/>
            <person name="Biagi C.A."/>
            <person name="Minkley D.R."/>
            <person name="Withler R.E."/>
            <person name="Rondeau E.B."/>
            <person name="Koop B.F."/>
            <person name="Devlin R.H."/>
        </authorList>
    </citation>
    <scope>NUCLEOTIDE SEQUENCE [LARGE SCALE GENOMIC DNA]</scope>
</reference>
<dbReference type="SUPFAM" id="SSF57535">
    <property type="entry name" value="Complement control module/SCR domain"/>
    <property type="match status" value="1"/>
</dbReference>
<dbReference type="PROSITE" id="PS50923">
    <property type="entry name" value="SUSHI"/>
    <property type="match status" value="1"/>
</dbReference>
<keyword evidence="2" id="KW-0768">Sushi</keyword>
<comment type="caution">
    <text evidence="2">Lacks conserved residue(s) required for the propagation of feature annotation.</text>
</comment>
<dbReference type="SMART" id="SM00032">
    <property type="entry name" value="CCP"/>
    <property type="match status" value="1"/>
</dbReference>
<protein>
    <recommendedName>
        <fullName evidence="3">Sushi domain-containing protein</fullName>
    </recommendedName>
</protein>
<dbReference type="Gene3D" id="2.10.70.10">
    <property type="entry name" value="Complement Module, domain 1"/>
    <property type="match status" value="1"/>
</dbReference>
<keyword evidence="1 2" id="KW-1015">Disulfide bond</keyword>
<dbReference type="AlphaFoldDB" id="A0AAZ3PQG8"/>
<feature type="disulfide bond" evidence="2">
    <location>
        <begin position="48"/>
        <end position="75"/>
    </location>
</feature>
<dbReference type="Ensembl" id="ENSOTST00005119704.1">
    <property type="protein sequence ID" value="ENSOTSP00005118059.1"/>
    <property type="gene ID" value="ENSOTSG00005075080.1"/>
</dbReference>
<evidence type="ECO:0000259" key="3">
    <source>
        <dbReference type="PROSITE" id="PS50923"/>
    </source>
</evidence>
<accession>A0AAZ3PQG8</accession>